<keyword evidence="1" id="KW-0479">Metal-binding</keyword>
<dbReference type="InterPro" id="IPR020843">
    <property type="entry name" value="ER"/>
</dbReference>
<reference evidence="5" key="1">
    <citation type="submission" date="2018-05" db="EMBL/GenBank/DDBJ databases">
        <authorList>
            <person name="Lanie J.A."/>
            <person name="Ng W.-L."/>
            <person name="Kazmierczak K.M."/>
            <person name="Andrzejewski T.M."/>
            <person name="Davidsen T.M."/>
            <person name="Wayne K.J."/>
            <person name="Tettelin H."/>
            <person name="Glass J.I."/>
            <person name="Rusch D."/>
            <person name="Podicherti R."/>
            <person name="Tsui H.-C.T."/>
            <person name="Winkler M.E."/>
        </authorList>
    </citation>
    <scope>NUCLEOTIDE SEQUENCE</scope>
</reference>
<dbReference type="SUPFAM" id="SSF50129">
    <property type="entry name" value="GroES-like"/>
    <property type="match status" value="1"/>
</dbReference>
<dbReference type="InterPro" id="IPR002328">
    <property type="entry name" value="ADH_Zn_CS"/>
</dbReference>
<dbReference type="EMBL" id="UINC01018011">
    <property type="protein sequence ID" value="SVA75254.1"/>
    <property type="molecule type" value="Genomic_DNA"/>
</dbReference>
<evidence type="ECO:0000256" key="1">
    <source>
        <dbReference type="ARBA" id="ARBA00022723"/>
    </source>
</evidence>
<evidence type="ECO:0000313" key="5">
    <source>
        <dbReference type="EMBL" id="SVA75254.1"/>
    </source>
</evidence>
<dbReference type="SUPFAM" id="SSF51735">
    <property type="entry name" value="NAD(P)-binding Rossmann-fold domains"/>
    <property type="match status" value="1"/>
</dbReference>
<dbReference type="Pfam" id="PF08240">
    <property type="entry name" value="ADH_N"/>
    <property type="match status" value="1"/>
</dbReference>
<dbReference type="SMART" id="SM00829">
    <property type="entry name" value="PKS_ER"/>
    <property type="match status" value="1"/>
</dbReference>
<dbReference type="InterPro" id="IPR050129">
    <property type="entry name" value="Zn_alcohol_dh"/>
</dbReference>
<dbReference type="InterPro" id="IPR036291">
    <property type="entry name" value="NAD(P)-bd_dom_sf"/>
</dbReference>
<dbReference type="Gene3D" id="3.40.50.720">
    <property type="entry name" value="NAD(P)-binding Rossmann-like Domain"/>
    <property type="match status" value="1"/>
</dbReference>
<evidence type="ECO:0000259" key="4">
    <source>
        <dbReference type="SMART" id="SM00829"/>
    </source>
</evidence>
<evidence type="ECO:0000256" key="2">
    <source>
        <dbReference type="ARBA" id="ARBA00022833"/>
    </source>
</evidence>
<dbReference type="Gene3D" id="3.90.180.10">
    <property type="entry name" value="Medium-chain alcohol dehydrogenases, catalytic domain"/>
    <property type="match status" value="1"/>
</dbReference>
<dbReference type="PROSITE" id="PS00059">
    <property type="entry name" value="ADH_ZINC"/>
    <property type="match status" value="1"/>
</dbReference>
<dbReference type="PANTHER" id="PTHR43401:SF2">
    <property type="entry name" value="L-THREONINE 3-DEHYDROGENASE"/>
    <property type="match status" value="1"/>
</dbReference>
<dbReference type="InterPro" id="IPR011032">
    <property type="entry name" value="GroES-like_sf"/>
</dbReference>
<gene>
    <name evidence="5" type="ORF">METZ01_LOCUS128108</name>
</gene>
<dbReference type="GO" id="GO:0008270">
    <property type="term" value="F:zinc ion binding"/>
    <property type="evidence" value="ECO:0007669"/>
    <property type="project" value="InterPro"/>
</dbReference>
<dbReference type="GO" id="GO:0016491">
    <property type="term" value="F:oxidoreductase activity"/>
    <property type="evidence" value="ECO:0007669"/>
    <property type="project" value="UniProtKB-KW"/>
</dbReference>
<proteinExistence type="predicted"/>
<keyword evidence="2" id="KW-0862">Zinc</keyword>
<dbReference type="InterPro" id="IPR013154">
    <property type="entry name" value="ADH-like_N"/>
</dbReference>
<evidence type="ECO:0000256" key="3">
    <source>
        <dbReference type="ARBA" id="ARBA00023002"/>
    </source>
</evidence>
<dbReference type="PANTHER" id="PTHR43401">
    <property type="entry name" value="L-THREONINE 3-DEHYDROGENASE"/>
    <property type="match status" value="1"/>
</dbReference>
<dbReference type="Pfam" id="PF00107">
    <property type="entry name" value="ADH_zinc_N"/>
    <property type="match status" value="1"/>
</dbReference>
<organism evidence="5">
    <name type="scientific">marine metagenome</name>
    <dbReference type="NCBI Taxonomy" id="408172"/>
    <lineage>
        <taxon>unclassified sequences</taxon>
        <taxon>metagenomes</taxon>
        <taxon>ecological metagenomes</taxon>
    </lineage>
</organism>
<keyword evidence="3" id="KW-0560">Oxidoreductase</keyword>
<feature type="domain" description="Enoyl reductase (ER)" evidence="4">
    <location>
        <begin position="8"/>
        <end position="339"/>
    </location>
</feature>
<name>A0A381YE30_9ZZZZ</name>
<accession>A0A381YE30</accession>
<dbReference type="AlphaFoldDB" id="A0A381YE30"/>
<sequence>MKAAFYDGSGKMQVSDYPDPTADTGEVIVRLKATGICGSDLNMNKAKTAADDHPAGHEVAGEIIDVGKNVNKSFIGERVAVEVLGTGRSCNICWYCRQGQYIHCPDREGPSSGGFAEYVVRKIGGCYKLGDSMTWAEGALVEPLAVSVHGVRLGGLKGGETVAVVGSGTIGLTAIAAARKLGAGKILATSRHKQQSEMAKSLGADDTCGSEGDEFEQLVLSHTEGRGADLTIETVGGSRNETLLQSFEVTRRQGRVVILGVFYGNQAIDWNKPVLKEQTVQGSICYGLIDGVHDFEKSIEMFGDPDFSLKQMVTHVYPLDEIQKGFETAYDKTTGSVKVQIHQD</sequence>
<protein>
    <recommendedName>
        <fullName evidence="4">Enoyl reductase (ER) domain-containing protein</fullName>
    </recommendedName>
</protein>
<dbReference type="InterPro" id="IPR013149">
    <property type="entry name" value="ADH-like_C"/>
</dbReference>